<dbReference type="Gene3D" id="1.10.472.10">
    <property type="entry name" value="Cyclin-like"/>
    <property type="match status" value="1"/>
</dbReference>
<feature type="region of interest" description="Disordered" evidence="1">
    <location>
        <begin position="257"/>
        <end position="291"/>
    </location>
</feature>
<dbReference type="GO" id="GO:0005634">
    <property type="term" value="C:nucleus"/>
    <property type="evidence" value="ECO:0007669"/>
    <property type="project" value="TreeGrafter"/>
</dbReference>
<keyword evidence="2" id="KW-0418">Kinase</keyword>
<feature type="compositionally biased region" description="Basic and acidic residues" evidence="1">
    <location>
        <begin position="257"/>
        <end position="271"/>
    </location>
</feature>
<feature type="region of interest" description="Disordered" evidence="1">
    <location>
        <begin position="1"/>
        <end position="36"/>
    </location>
</feature>
<feature type="compositionally biased region" description="Polar residues" evidence="1">
    <location>
        <begin position="1"/>
        <end position="20"/>
    </location>
</feature>
<evidence type="ECO:0000313" key="3">
    <source>
        <dbReference type="Proteomes" id="UP000242525"/>
    </source>
</evidence>
<dbReference type="GO" id="GO:0019901">
    <property type="term" value="F:protein kinase binding"/>
    <property type="evidence" value="ECO:0007669"/>
    <property type="project" value="InterPro"/>
</dbReference>
<name>A0A0J9XBV3_GEOCN</name>
<dbReference type="Pfam" id="PF08613">
    <property type="entry name" value="Cyclin"/>
    <property type="match status" value="1"/>
</dbReference>
<dbReference type="GO" id="GO:0016301">
    <property type="term" value="F:kinase activity"/>
    <property type="evidence" value="ECO:0007669"/>
    <property type="project" value="UniProtKB-KW"/>
</dbReference>
<reference evidence="2" key="1">
    <citation type="submission" date="2014-03" db="EMBL/GenBank/DDBJ databases">
        <authorList>
            <person name="Casaregola S."/>
        </authorList>
    </citation>
    <scope>NUCLEOTIDE SEQUENCE [LARGE SCALE GENOMIC DNA]</scope>
    <source>
        <strain evidence="2">CLIB 918</strain>
    </source>
</reference>
<dbReference type="EMBL" id="CCBN010000008">
    <property type="protein sequence ID" value="CDO54666.1"/>
    <property type="molecule type" value="Genomic_DNA"/>
</dbReference>
<dbReference type="GO" id="GO:0016538">
    <property type="term" value="F:cyclin-dependent protein serine/threonine kinase regulator activity"/>
    <property type="evidence" value="ECO:0007669"/>
    <property type="project" value="TreeGrafter"/>
</dbReference>
<evidence type="ECO:0000256" key="1">
    <source>
        <dbReference type="SAM" id="MobiDB-lite"/>
    </source>
</evidence>
<evidence type="ECO:0000313" key="2">
    <source>
        <dbReference type="EMBL" id="CDO54666.1"/>
    </source>
</evidence>
<comment type="caution">
    <text evidence="2">The sequence shown here is derived from an EMBL/GenBank/DDBJ whole genome shotgun (WGS) entry which is preliminary data.</text>
</comment>
<keyword evidence="3" id="KW-1185">Reference proteome</keyword>
<dbReference type="GO" id="GO:0000307">
    <property type="term" value="C:cyclin-dependent protein kinase holoenzyme complex"/>
    <property type="evidence" value="ECO:0007669"/>
    <property type="project" value="UniProtKB-ARBA"/>
</dbReference>
<dbReference type="InterPro" id="IPR036915">
    <property type="entry name" value="Cyclin-like_sf"/>
</dbReference>
<feature type="compositionally biased region" description="Low complexity" evidence="1">
    <location>
        <begin position="21"/>
        <end position="33"/>
    </location>
</feature>
<dbReference type="PANTHER" id="PTHR15615:SF36">
    <property type="entry name" value="PHO85 CYCLIN-5"/>
    <property type="match status" value="1"/>
</dbReference>
<dbReference type="SUPFAM" id="SSF47954">
    <property type="entry name" value="Cyclin-like"/>
    <property type="match status" value="1"/>
</dbReference>
<dbReference type="OrthoDB" id="286814at2759"/>
<organism evidence="2 3">
    <name type="scientific">Geotrichum candidum</name>
    <name type="common">Oospora lactis</name>
    <name type="synonym">Dipodascus geotrichum</name>
    <dbReference type="NCBI Taxonomy" id="1173061"/>
    <lineage>
        <taxon>Eukaryota</taxon>
        <taxon>Fungi</taxon>
        <taxon>Dikarya</taxon>
        <taxon>Ascomycota</taxon>
        <taxon>Saccharomycotina</taxon>
        <taxon>Dipodascomycetes</taxon>
        <taxon>Dipodascales</taxon>
        <taxon>Dipodascaceae</taxon>
        <taxon>Geotrichum</taxon>
    </lineage>
</organism>
<sequence length="310" mass="35434">MSSPTNTELGSVQSSIFSDESQTSSPASSIESSPHNKSKICCSSHDKLKPECKSLFVEALVDSAAIIIETVWPSSTDSQCYIRQVLSLKTFVQETLRRSRTSYSTLQLALYYIIRIKSYIYDQRAYNRRIGNVVKKGDKLRLRCGRRAFLSALMIASKYVQDRNYSIRAWSKISGLPVDELCENEQIFLSAMNWNAHVQYNIYERWSSVLFECACDYSATKQSTWETRFRELNPLVTGIESWQSTVPPIICRLNDKPPADDEKSFKRKASDDPEPSVLNKKRRDSTNTRVREWTQCVATHLQSDSMSAPM</sequence>
<dbReference type="PANTHER" id="PTHR15615">
    <property type="match status" value="1"/>
</dbReference>
<dbReference type="STRING" id="1173061.A0A0J9XBV3"/>
<dbReference type="Proteomes" id="UP000242525">
    <property type="component" value="Unassembled WGS sequence"/>
</dbReference>
<dbReference type="InterPro" id="IPR013922">
    <property type="entry name" value="Cyclin_PHO80-like"/>
</dbReference>
<dbReference type="CDD" id="cd20557">
    <property type="entry name" value="CYCLIN_ScPCL1-like"/>
    <property type="match status" value="1"/>
</dbReference>
<protein>
    <submittedName>
        <fullName evidence="2">Similar to Saccharomyces cerevisiae YHR071W PCL5 Cyclin, interacts with and phosphorylated by Pho85p cyclin-dependent kinase (Cdk)</fullName>
    </submittedName>
</protein>
<proteinExistence type="predicted"/>
<keyword evidence="2" id="KW-0808">Transferase</keyword>
<accession>A0A0J9XBV3</accession>
<dbReference type="AlphaFoldDB" id="A0A0J9XBV3"/>
<gene>
    <name evidence="2" type="ORF">BN980_GECA08s02870g</name>
</gene>